<evidence type="ECO:0000313" key="2">
    <source>
        <dbReference type="Proteomes" id="UP001197875"/>
    </source>
</evidence>
<evidence type="ECO:0000313" key="1">
    <source>
        <dbReference type="EMBL" id="MCC2188412.1"/>
    </source>
</evidence>
<gene>
    <name evidence="1" type="ORF">LKD71_01010</name>
</gene>
<name>A0AAE3J4G3_9FIRM</name>
<reference evidence="1 2" key="1">
    <citation type="submission" date="2021-10" db="EMBL/GenBank/DDBJ databases">
        <title>Anaerobic single-cell dispensing facilitates the cultivation of human gut bacteria.</title>
        <authorList>
            <person name="Afrizal A."/>
        </authorList>
    </citation>
    <scope>NUCLEOTIDE SEQUENCE [LARGE SCALE GENOMIC DNA]</scope>
    <source>
        <strain evidence="1 2">CLA-AA-H277</strain>
    </source>
</reference>
<comment type="caution">
    <text evidence="1">The sequence shown here is derived from an EMBL/GenBank/DDBJ whole genome shotgun (WGS) entry which is preliminary data.</text>
</comment>
<dbReference type="AlphaFoldDB" id="A0AAE3J4G3"/>
<keyword evidence="2" id="KW-1185">Reference proteome</keyword>
<dbReference type="Proteomes" id="UP001197875">
    <property type="component" value="Unassembled WGS sequence"/>
</dbReference>
<dbReference type="RefSeq" id="WP_227614004.1">
    <property type="nucleotide sequence ID" value="NZ_JAJEPR010000001.1"/>
</dbReference>
<proteinExistence type="predicted"/>
<dbReference type="EMBL" id="JAJEPR010000001">
    <property type="protein sequence ID" value="MCC2188412.1"/>
    <property type="molecule type" value="Genomic_DNA"/>
</dbReference>
<organism evidence="1 2">
    <name type="scientific">Fusicatenibacter faecihominis</name>
    <dbReference type="NCBI Taxonomy" id="2881276"/>
    <lineage>
        <taxon>Bacteria</taxon>
        <taxon>Bacillati</taxon>
        <taxon>Bacillota</taxon>
        <taxon>Clostridia</taxon>
        <taxon>Lachnospirales</taxon>
        <taxon>Lachnospiraceae</taxon>
        <taxon>Fusicatenibacter</taxon>
    </lineage>
</organism>
<sequence length="61" mass="6762">MTGFGEMIFQNGMEQGEKSIVEYMMKTGKYSLEEISAITGVSMETVEKISTGQVYGSEPRD</sequence>
<accession>A0AAE3J4G3</accession>
<protein>
    <submittedName>
        <fullName evidence="1">Uncharacterized protein</fullName>
    </submittedName>
</protein>